<dbReference type="Gene3D" id="3.10.105.10">
    <property type="entry name" value="Dipeptide-binding Protein, Domain 3"/>
    <property type="match status" value="1"/>
</dbReference>
<keyword evidence="3" id="KW-0732">Signal</keyword>
<dbReference type="Pfam" id="PF00496">
    <property type="entry name" value="SBP_bac_5"/>
    <property type="match status" value="1"/>
</dbReference>
<dbReference type="InterPro" id="IPR039424">
    <property type="entry name" value="SBP_5"/>
</dbReference>
<reference evidence="6" key="1">
    <citation type="journal article" date="2019" name="Int. J. Syst. Evol. Microbiol.">
        <title>The Global Catalogue of Microorganisms (GCM) 10K type strain sequencing project: providing services to taxonomists for standard genome sequencing and annotation.</title>
        <authorList>
            <consortium name="The Broad Institute Genomics Platform"/>
            <consortium name="The Broad Institute Genome Sequencing Center for Infectious Disease"/>
            <person name="Wu L."/>
            <person name="Ma J."/>
        </authorList>
    </citation>
    <scope>NUCLEOTIDE SEQUENCE [LARGE SCALE GENOMIC DNA]</scope>
    <source>
        <strain evidence="6">JCM 18053</strain>
    </source>
</reference>
<dbReference type="PIRSF" id="PIRSF002741">
    <property type="entry name" value="MppA"/>
    <property type="match status" value="1"/>
</dbReference>
<dbReference type="PANTHER" id="PTHR30290">
    <property type="entry name" value="PERIPLASMIC BINDING COMPONENT OF ABC TRANSPORTER"/>
    <property type="match status" value="1"/>
</dbReference>
<dbReference type="Proteomes" id="UP001499852">
    <property type="component" value="Unassembled WGS sequence"/>
</dbReference>
<dbReference type="InterPro" id="IPR000914">
    <property type="entry name" value="SBP_5_dom"/>
</dbReference>
<keyword evidence="6" id="KW-1185">Reference proteome</keyword>
<comment type="similarity">
    <text evidence="1">Belongs to the bacterial solute-binding protein 5 family.</text>
</comment>
<gene>
    <name evidence="5" type="ORF">GCM10023213_26450</name>
</gene>
<comment type="caution">
    <text evidence="5">The sequence shown here is derived from an EMBL/GenBank/DDBJ whole genome shotgun (WGS) entry which is preliminary data.</text>
</comment>
<name>A0ABP9P8N1_9BACT</name>
<evidence type="ECO:0000256" key="1">
    <source>
        <dbReference type="ARBA" id="ARBA00005695"/>
    </source>
</evidence>
<dbReference type="InterPro" id="IPR030678">
    <property type="entry name" value="Peptide/Ni-bd"/>
</dbReference>
<evidence type="ECO:0000313" key="5">
    <source>
        <dbReference type="EMBL" id="GAA5141733.1"/>
    </source>
</evidence>
<dbReference type="Gene3D" id="3.40.190.10">
    <property type="entry name" value="Periplasmic binding protein-like II"/>
    <property type="match status" value="2"/>
</dbReference>
<evidence type="ECO:0000256" key="3">
    <source>
        <dbReference type="ARBA" id="ARBA00022729"/>
    </source>
</evidence>
<evidence type="ECO:0000256" key="2">
    <source>
        <dbReference type="ARBA" id="ARBA00022448"/>
    </source>
</evidence>
<organism evidence="5 6">
    <name type="scientific">Prosthecobacter algae</name>
    <dbReference type="NCBI Taxonomy" id="1144682"/>
    <lineage>
        <taxon>Bacteria</taxon>
        <taxon>Pseudomonadati</taxon>
        <taxon>Verrucomicrobiota</taxon>
        <taxon>Verrucomicrobiia</taxon>
        <taxon>Verrucomicrobiales</taxon>
        <taxon>Verrucomicrobiaceae</taxon>
        <taxon>Prosthecobacter</taxon>
    </lineage>
</organism>
<dbReference type="EMBL" id="BAABIA010000005">
    <property type="protein sequence ID" value="GAA5141733.1"/>
    <property type="molecule type" value="Genomic_DNA"/>
</dbReference>
<protein>
    <recommendedName>
        <fullName evidence="4">Solute-binding protein family 5 domain-containing protein</fullName>
    </recommendedName>
</protein>
<accession>A0ABP9P8N1</accession>
<dbReference type="PANTHER" id="PTHR30290:SF9">
    <property type="entry name" value="OLIGOPEPTIDE-BINDING PROTEIN APPA"/>
    <property type="match status" value="1"/>
</dbReference>
<feature type="domain" description="Solute-binding protein family 5" evidence="4">
    <location>
        <begin position="247"/>
        <end position="568"/>
    </location>
</feature>
<proteinExistence type="inferred from homology"/>
<evidence type="ECO:0000313" key="6">
    <source>
        <dbReference type="Proteomes" id="UP001499852"/>
    </source>
</evidence>
<keyword evidence="2" id="KW-0813">Transport</keyword>
<evidence type="ECO:0000259" key="4">
    <source>
        <dbReference type="Pfam" id="PF00496"/>
    </source>
</evidence>
<dbReference type="RefSeq" id="WP_345736847.1">
    <property type="nucleotide sequence ID" value="NZ_BAABIA010000005.1"/>
</dbReference>
<dbReference type="SUPFAM" id="SSF53850">
    <property type="entry name" value="Periplasmic binding protein-like II"/>
    <property type="match status" value="2"/>
</dbReference>
<sequence>MNRSLIFGIPLVALGVASWAAWQVHRALPARADAVVMMLPGQIPALNPFLPASEAERQILDLLHEPLIRLDGQGRLAPGLAESWAWHQRVTCWFPTTEALQVAQRKLAEIPPLQRQAWALEEVTTEALTLILRFAKPGSPGVDEALQALATDALLPLTFLRLDSVPTTRTALEAFASAPDHAPSTVRLWFDEDGTCELVTTRPLLQVRDALANWLRDKGQPVPRMTPLAEVAGLLEPVLDLELNAHGHAWPDGTPVTAADVRATVAHAMRLGYPVPGREGFRHIQEIKAQGSSTVRVTYRRSYGAALASWVGFPILPAAWLEKHLDGSPNAPPGAGDWQVTRQTADHLSLTSRRAAQGGIATRLEALTAMPPLQTRLALATGTLDVVWPNEKSDLGQVATLDAHPTPPRNRLLVLWNLRSSRLSELPVREALSLGLDRQTLLAKGGRARLAEPLFSPGLWYSPPPVASSFDLKAAREKLESAGWLKDVSGVAKKGGQSLDFQLLVTTGNALRDALAQELARQWALLGARVTVTSVAPENLLADHLSPGRFDAVLLGLDYELAWDQMAFWHSGQVGPGLNFGQLADPQLDLFLEALAGEFETSQLPLRARALQERFLSQQPVLPLIGDLQELAVRRARFPLLESPDLNRPLTLRRLLRASPLESLEMRVPNE</sequence>